<organism evidence="1 2">
    <name type="scientific">Haloechinothrix salitolerans</name>
    <dbReference type="NCBI Taxonomy" id="926830"/>
    <lineage>
        <taxon>Bacteria</taxon>
        <taxon>Bacillati</taxon>
        <taxon>Actinomycetota</taxon>
        <taxon>Actinomycetes</taxon>
        <taxon>Pseudonocardiales</taxon>
        <taxon>Pseudonocardiaceae</taxon>
        <taxon>Haloechinothrix</taxon>
    </lineage>
</organism>
<gene>
    <name evidence="1" type="ORF">ACFQGD_24335</name>
</gene>
<dbReference type="EMBL" id="JBHSXX010000001">
    <property type="protein sequence ID" value="MFC6870271.1"/>
    <property type="molecule type" value="Genomic_DNA"/>
</dbReference>
<comment type="caution">
    <text evidence="1">The sequence shown here is derived from an EMBL/GenBank/DDBJ whole genome shotgun (WGS) entry which is preliminary data.</text>
</comment>
<dbReference type="Proteomes" id="UP001596337">
    <property type="component" value="Unassembled WGS sequence"/>
</dbReference>
<dbReference type="RefSeq" id="WP_345389642.1">
    <property type="nucleotide sequence ID" value="NZ_BAABLA010000002.1"/>
</dbReference>
<name>A0ABW2C4J8_9PSEU</name>
<evidence type="ECO:0000313" key="2">
    <source>
        <dbReference type="Proteomes" id="UP001596337"/>
    </source>
</evidence>
<keyword evidence="2" id="KW-1185">Reference proteome</keyword>
<reference evidence="2" key="1">
    <citation type="journal article" date="2019" name="Int. J. Syst. Evol. Microbiol.">
        <title>The Global Catalogue of Microorganisms (GCM) 10K type strain sequencing project: providing services to taxonomists for standard genome sequencing and annotation.</title>
        <authorList>
            <consortium name="The Broad Institute Genomics Platform"/>
            <consortium name="The Broad Institute Genome Sequencing Center for Infectious Disease"/>
            <person name="Wu L."/>
            <person name="Ma J."/>
        </authorList>
    </citation>
    <scope>NUCLEOTIDE SEQUENCE [LARGE SCALE GENOMIC DNA]</scope>
    <source>
        <strain evidence="2">KCTC 32255</strain>
    </source>
</reference>
<sequence>MSELAVAGDLAEGRLVAITVTDLDLRRAFRAVWPGGRKLIGPAAALLTVAARG</sequence>
<accession>A0ABW2C4J8</accession>
<proteinExistence type="predicted"/>
<evidence type="ECO:0000313" key="1">
    <source>
        <dbReference type="EMBL" id="MFC6870271.1"/>
    </source>
</evidence>
<protein>
    <submittedName>
        <fullName evidence="1">Uncharacterized protein</fullName>
    </submittedName>
</protein>